<organism evidence="3">
    <name type="scientific">uncultured Alphaproteobacteria bacterium</name>
    <dbReference type="NCBI Taxonomy" id="91750"/>
    <lineage>
        <taxon>Bacteria</taxon>
        <taxon>Pseudomonadati</taxon>
        <taxon>Pseudomonadota</taxon>
        <taxon>Alphaproteobacteria</taxon>
        <taxon>environmental samples</taxon>
    </lineage>
</organism>
<dbReference type="CDD" id="cd00093">
    <property type="entry name" value="HTH_XRE"/>
    <property type="match status" value="1"/>
</dbReference>
<evidence type="ECO:0000259" key="2">
    <source>
        <dbReference type="PROSITE" id="PS50943"/>
    </source>
</evidence>
<accession>A0A212JIG1</accession>
<dbReference type="Gene3D" id="1.10.260.40">
    <property type="entry name" value="lambda repressor-like DNA-binding domains"/>
    <property type="match status" value="1"/>
</dbReference>
<protein>
    <submittedName>
        <fullName evidence="3">Transcriptional regulator</fullName>
    </submittedName>
</protein>
<dbReference type="PANTHER" id="PTHR46797">
    <property type="entry name" value="HTH-TYPE TRANSCRIPTIONAL REGULATOR"/>
    <property type="match status" value="1"/>
</dbReference>
<dbReference type="SMART" id="SM00530">
    <property type="entry name" value="HTH_XRE"/>
    <property type="match status" value="1"/>
</dbReference>
<dbReference type="PANTHER" id="PTHR46797:SF1">
    <property type="entry name" value="METHYLPHOSPHONATE SYNTHASE"/>
    <property type="match status" value="1"/>
</dbReference>
<dbReference type="GO" id="GO:0005829">
    <property type="term" value="C:cytosol"/>
    <property type="evidence" value="ECO:0007669"/>
    <property type="project" value="TreeGrafter"/>
</dbReference>
<gene>
    <name evidence="3" type="ORF">KL86APRO_11122</name>
</gene>
<dbReference type="GO" id="GO:0003677">
    <property type="term" value="F:DNA binding"/>
    <property type="evidence" value="ECO:0007669"/>
    <property type="project" value="UniProtKB-KW"/>
</dbReference>
<keyword evidence="1" id="KW-0238">DNA-binding</keyword>
<dbReference type="InterPro" id="IPR001387">
    <property type="entry name" value="Cro/C1-type_HTH"/>
</dbReference>
<feature type="domain" description="HTH cro/C1-type" evidence="2">
    <location>
        <begin position="11"/>
        <end position="65"/>
    </location>
</feature>
<evidence type="ECO:0000313" key="3">
    <source>
        <dbReference type="EMBL" id="SBV99201.1"/>
    </source>
</evidence>
<evidence type="ECO:0000256" key="1">
    <source>
        <dbReference type="ARBA" id="ARBA00023125"/>
    </source>
</evidence>
<dbReference type="GO" id="GO:0003700">
    <property type="term" value="F:DNA-binding transcription factor activity"/>
    <property type="evidence" value="ECO:0007669"/>
    <property type="project" value="TreeGrafter"/>
</dbReference>
<dbReference type="InterPro" id="IPR050807">
    <property type="entry name" value="TransReg_Diox_bact_type"/>
</dbReference>
<dbReference type="Pfam" id="PF01381">
    <property type="entry name" value="HTH_3"/>
    <property type="match status" value="1"/>
</dbReference>
<reference evidence="3" key="1">
    <citation type="submission" date="2016-04" db="EMBL/GenBank/DDBJ databases">
        <authorList>
            <person name="Evans L.H."/>
            <person name="Alamgir A."/>
            <person name="Owens N."/>
            <person name="Weber N.D."/>
            <person name="Virtaneva K."/>
            <person name="Barbian K."/>
            <person name="Babar A."/>
            <person name="Rosenke K."/>
        </authorList>
    </citation>
    <scope>NUCLEOTIDE SEQUENCE</scope>
    <source>
        <strain evidence="3">86</strain>
    </source>
</reference>
<dbReference type="SUPFAM" id="SSF47413">
    <property type="entry name" value="lambda repressor-like DNA-binding domains"/>
    <property type="match status" value="1"/>
</dbReference>
<name>A0A212JIG1_9PROT</name>
<proteinExistence type="predicted"/>
<sequence>MDIRSRVALRIRTIRKSRGLTQEDLAEMIERSVDAVSNIERGASLAGYDTLERLAAGLKVPVSAFFEDAEPGSADRTAFMERMVDAGRVLDDKTLAKAATIVEVLAGRKSPE</sequence>
<dbReference type="AlphaFoldDB" id="A0A212JIG1"/>
<dbReference type="PROSITE" id="PS50943">
    <property type="entry name" value="HTH_CROC1"/>
    <property type="match status" value="1"/>
</dbReference>
<dbReference type="EMBL" id="FLUO01000001">
    <property type="protein sequence ID" value="SBV99201.1"/>
    <property type="molecule type" value="Genomic_DNA"/>
</dbReference>
<dbReference type="InterPro" id="IPR010982">
    <property type="entry name" value="Lambda_DNA-bd_dom_sf"/>
</dbReference>